<evidence type="ECO:0000313" key="4">
    <source>
        <dbReference type="RefSeq" id="XP_021286550.1"/>
    </source>
</evidence>
<reference evidence="4" key="1">
    <citation type="submission" date="2025-08" db="UniProtKB">
        <authorList>
            <consortium name="RefSeq"/>
        </authorList>
    </citation>
    <scope>IDENTIFICATION</scope>
    <source>
        <tissue evidence="4">Leaf</tissue>
    </source>
</reference>
<dbReference type="Proteomes" id="UP000504621">
    <property type="component" value="Unplaced"/>
</dbReference>
<organism evidence="3 4">
    <name type="scientific">Herrania umbratica</name>
    <dbReference type="NCBI Taxonomy" id="108875"/>
    <lineage>
        <taxon>Eukaryota</taxon>
        <taxon>Viridiplantae</taxon>
        <taxon>Streptophyta</taxon>
        <taxon>Embryophyta</taxon>
        <taxon>Tracheophyta</taxon>
        <taxon>Spermatophyta</taxon>
        <taxon>Magnoliopsida</taxon>
        <taxon>eudicotyledons</taxon>
        <taxon>Gunneridae</taxon>
        <taxon>Pentapetalae</taxon>
        <taxon>rosids</taxon>
        <taxon>malvids</taxon>
        <taxon>Malvales</taxon>
        <taxon>Malvaceae</taxon>
        <taxon>Byttnerioideae</taxon>
        <taxon>Herrania</taxon>
    </lineage>
</organism>
<dbReference type="InterPro" id="IPR011009">
    <property type="entry name" value="Kinase-like_dom_sf"/>
</dbReference>
<dbReference type="PROSITE" id="PS00107">
    <property type="entry name" value="PROTEIN_KINASE_ATP"/>
    <property type="match status" value="1"/>
</dbReference>
<keyword evidence="1" id="KW-0547">Nucleotide-binding</keyword>
<dbReference type="FunFam" id="3.30.200.20:FF:000268">
    <property type="entry name" value="probable receptor-like serine/threonine-protein kinase At5g57670"/>
    <property type="match status" value="1"/>
</dbReference>
<dbReference type="AlphaFoldDB" id="A0A6J1AI91"/>
<feature type="binding site" evidence="1">
    <location>
        <position position="350"/>
    </location>
    <ligand>
        <name>ATP</name>
        <dbReference type="ChEBI" id="CHEBI:30616"/>
    </ligand>
</feature>
<dbReference type="Gene3D" id="3.30.200.20">
    <property type="entry name" value="Phosphorylase Kinase, domain 1"/>
    <property type="match status" value="1"/>
</dbReference>
<keyword evidence="4" id="KW-0418">Kinase</keyword>
<proteinExistence type="predicted"/>
<dbReference type="PROSITE" id="PS50011">
    <property type="entry name" value="PROTEIN_KINASE_DOM"/>
    <property type="match status" value="1"/>
</dbReference>
<evidence type="ECO:0000256" key="1">
    <source>
        <dbReference type="PROSITE-ProRule" id="PRU10141"/>
    </source>
</evidence>
<dbReference type="SUPFAM" id="SSF56112">
    <property type="entry name" value="Protein kinase-like (PK-like)"/>
    <property type="match status" value="1"/>
</dbReference>
<feature type="domain" description="Protein kinase" evidence="2">
    <location>
        <begin position="322"/>
        <end position="594"/>
    </location>
</feature>
<dbReference type="InterPro" id="IPR000719">
    <property type="entry name" value="Prot_kinase_dom"/>
</dbReference>
<keyword evidence="3" id="KW-1185">Reference proteome</keyword>
<name>A0A6J1AI91_9ROSI</name>
<dbReference type="Pfam" id="PF00069">
    <property type="entry name" value="Pkinase"/>
    <property type="match status" value="1"/>
</dbReference>
<dbReference type="OrthoDB" id="4062651at2759"/>
<gene>
    <name evidence="4" type="primary">LOC110418214</name>
</gene>
<keyword evidence="1" id="KW-0067">ATP-binding</keyword>
<dbReference type="InterPro" id="IPR046958">
    <property type="entry name" value="RBK1/2/STUNTED"/>
</dbReference>
<protein>
    <submittedName>
        <fullName evidence="4">Probable serine/threonine-protein kinase PBL23 isoform X1</fullName>
    </submittedName>
</protein>
<keyword evidence="4" id="KW-0808">Transferase</keyword>
<dbReference type="PANTHER" id="PTHR47987">
    <property type="entry name" value="OS08G0249100 PROTEIN"/>
    <property type="match status" value="1"/>
</dbReference>
<dbReference type="GeneID" id="110418214"/>
<dbReference type="InterPro" id="IPR017441">
    <property type="entry name" value="Protein_kinase_ATP_BS"/>
</dbReference>
<dbReference type="GO" id="GO:0004672">
    <property type="term" value="F:protein kinase activity"/>
    <property type="evidence" value="ECO:0007669"/>
    <property type="project" value="InterPro"/>
</dbReference>
<sequence>MAFSHSVDLAHVAATTLVSPTSGYHGLMPTILKSNPDCHLRSNLEIINCRIMSYLNGRTVKNKTIIVGLKSDNSSREMLLQLLRTFAKSGDNVLAVHVQERDDAFDPNNFHIHEDLCKSKRVDFLVKICTGNFYISALSHQVRENYATILAIGCNPSGPKGSAVSNCLKSLPPTCTLLVMDDAGRILVRRQGTSQQGSAGVTLQSYLSSSQTNSMVDQSTTSRLLHKSLTVPSSSTSQSMCQINSEGQYILQKTVQDQFKKSFTMPSSSASSSKWQMDSGGQLSLNKNVNARRRFHRIAFPEAERSCRCFRSEELSVATDNFSPSMVIGKGGNSMVYRAQLEDGKAAAVKVLKTTHWSAKDLLREVEMLSSVKHENIVEIIGYCDSIELHAIVYNLLKGSLKECLKQLKWAERMGVAISVAKALEYLHHFCDPPIIHRSVKPSNILLSDNCQPQLSDFGAAIVHHQSYQVPANTKPIDIVKTFGYLAPEYIVCGKIDEKIDVYSYGVVLLELITGKDAIQRNQKNHESLVLWARSLLRFGQCERLVDPSLSRNYKKEEMEVMMFIARLCLMHSSSQRPTMKMILRLFEDSEYWLEMQREKDQVLNGFGSAAETDLWRLYELSSVGTLALYDT</sequence>
<dbReference type="PANTHER" id="PTHR47987:SF11">
    <property type="entry name" value="RECEPTOR-LIKE CYTOSOLIC SERINE_THREONINE-PROTEIN KINASE RBK1 ISOFORM X1"/>
    <property type="match status" value="1"/>
</dbReference>
<accession>A0A6J1AI91</accession>
<dbReference type="Gene3D" id="1.10.510.10">
    <property type="entry name" value="Transferase(Phosphotransferase) domain 1"/>
    <property type="match status" value="1"/>
</dbReference>
<evidence type="ECO:0000313" key="3">
    <source>
        <dbReference type="Proteomes" id="UP000504621"/>
    </source>
</evidence>
<dbReference type="GO" id="GO:0005524">
    <property type="term" value="F:ATP binding"/>
    <property type="evidence" value="ECO:0007669"/>
    <property type="project" value="UniProtKB-UniRule"/>
</dbReference>
<dbReference type="RefSeq" id="XP_021286550.1">
    <property type="nucleotide sequence ID" value="XM_021430875.1"/>
</dbReference>
<evidence type="ECO:0000259" key="2">
    <source>
        <dbReference type="PROSITE" id="PS50011"/>
    </source>
</evidence>